<dbReference type="AlphaFoldDB" id="A0A2S2N934"/>
<gene>
    <name evidence="1" type="ORF">g.84173</name>
</gene>
<proteinExistence type="predicted"/>
<organism evidence="1">
    <name type="scientific">Schizaphis graminum</name>
    <name type="common">Green bug aphid</name>
    <dbReference type="NCBI Taxonomy" id="13262"/>
    <lineage>
        <taxon>Eukaryota</taxon>
        <taxon>Metazoa</taxon>
        <taxon>Ecdysozoa</taxon>
        <taxon>Arthropoda</taxon>
        <taxon>Hexapoda</taxon>
        <taxon>Insecta</taxon>
        <taxon>Pterygota</taxon>
        <taxon>Neoptera</taxon>
        <taxon>Paraneoptera</taxon>
        <taxon>Hemiptera</taxon>
        <taxon>Sternorrhyncha</taxon>
        <taxon>Aphidomorpha</taxon>
        <taxon>Aphidoidea</taxon>
        <taxon>Aphididae</taxon>
        <taxon>Aphidini</taxon>
        <taxon>Schizaphis</taxon>
    </lineage>
</organism>
<accession>A0A2S2N934</accession>
<evidence type="ECO:0000313" key="1">
    <source>
        <dbReference type="EMBL" id="MBY13608.1"/>
    </source>
</evidence>
<reference evidence="1" key="1">
    <citation type="submission" date="2018-04" db="EMBL/GenBank/DDBJ databases">
        <title>Transcriptome of Schizaphis graminum biotype I.</title>
        <authorList>
            <person name="Scully E.D."/>
            <person name="Geib S.M."/>
            <person name="Palmer N.A."/>
            <person name="Koch K."/>
            <person name="Bradshaw J."/>
            <person name="Heng-Moss T."/>
            <person name="Sarath G."/>
        </authorList>
    </citation>
    <scope>NUCLEOTIDE SEQUENCE</scope>
</reference>
<name>A0A2S2N934_SCHGA</name>
<dbReference type="EMBL" id="GGMR01000989">
    <property type="protein sequence ID" value="MBY13608.1"/>
    <property type="molecule type" value="Transcribed_RNA"/>
</dbReference>
<sequence length="128" mass="14722">MNSDLDTRAITTRLDELIKNQKTTNDTLLTLSNRILELEKTLKEKDGIIQYLEIKINILDKCLVEISGVKKENNENVGTIVNDIAGIIDVDINLFDIENVYRKLSNRNLEAPQIVVEFSSKKKKRRIH</sequence>
<protein>
    <submittedName>
        <fullName evidence="1">Uncharacterized protein</fullName>
    </submittedName>
</protein>